<keyword evidence="9" id="KW-1185">Reference proteome</keyword>
<keyword evidence="4 7" id="KW-0812">Transmembrane</keyword>
<evidence type="ECO:0000256" key="5">
    <source>
        <dbReference type="ARBA" id="ARBA00022989"/>
    </source>
</evidence>
<gene>
    <name evidence="8" type="ORF">DZF91_30975</name>
</gene>
<name>A0A372JCR5_9ACTN</name>
<evidence type="ECO:0000256" key="7">
    <source>
        <dbReference type="SAM" id="Phobius"/>
    </source>
</evidence>
<protein>
    <submittedName>
        <fullName evidence="8">DUF350 domain-containing protein</fullName>
    </submittedName>
</protein>
<feature type="transmembrane region" description="Helical" evidence="7">
    <location>
        <begin position="98"/>
        <end position="116"/>
    </location>
</feature>
<evidence type="ECO:0000256" key="3">
    <source>
        <dbReference type="ARBA" id="ARBA00022475"/>
    </source>
</evidence>
<dbReference type="AlphaFoldDB" id="A0A372JCR5"/>
<evidence type="ECO:0000256" key="2">
    <source>
        <dbReference type="ARBA" id="ARBA00005779"/>
    </source>
</evidence>
<keyword evidence="3" id="KW-1003">Cell membrane</keyword>
<evidence type="ECO:0000313" key="9">
    <source>
        <dbReference type="Proteomes" id="UP000261811"/>
    </source>
</evidence>
<reference evidence="8 9" key="1">
    <citation type="submission" date="2018-08" db="EMBL/GenBank/DDBJ databases">
        <title>Actinomadura jelena sp. nov., a novel Actinomycete isolated from soil in Chad.</title>
        <authorList>
            <person name="Shi L."/>
        </authorList>
    </citation>
    <scope>NUCLEOTIDE SEQUENCE [LARGE SCALE GENOMIC DNA]</scope>
    <source>
        <strain evidence="8 9">NEAU-G17</strain>
    </source>
</reference>
<dbReference type="Pfam" id="PF03994">
    <property type="entry name" value="DUF350"/>
    <property type="match status" value="1"/>
</dbReference>
<comment type="similarity">
    <text evidence="2">Belongs to the UPF0719 family.</text>
</comment>
<dbReference type="EMBL" id="QURH01000918">
    <property type="protein sequence ID" value="RFU37803.1"/>
    <property type="molecule type" value="Genomic_DNA"/>
</dbReference>
<accession>A0A372JCR5</accession>
<comment type="subcellular location">
    <subcellularLocation>
        <location evidence="1">Cell membrane</location>
        <topology evidence="1">Multi-pass membrane protein</topology>
    </subcellularLocation>
</comment>
<evidence type="ECO:0000256" key="1">
    <source>
        <dbReference type="ARBA" id="ARBA00004651"/>
    </source>
</evidence>
<dbReference type="Proteomes" id="UP000261811">
    <property type="component" value="Unassembled WGS sequence"/>
</dbReference>
<keyword evidence="5 7" id="KW-1133">Transmembrane helix</keyword>
<sequence length="157" mass="15883">MTPLAAATASGDDSLGHVLLHGSGALLAYAAVGLVLFVAGFYMTDLATPGRLIHVIRRDRNPNATLLACASTVGVGLIVAVSIFAAGGDLVEGLTRTLVFGLVGIVAQAAATMAFNRLVGINVREVADGPEDGLEPAAILLAVANLMIGFVIAVAVY</sequence>
<dbReference type="OrthoDB" id="5191770at2"/>
<feature type="transmembrane region" description="Helical" evidence="7">
    <location>
        <begin position="137"/>
        <end position="156"/>
    </location>
</feature>
<evidence type="ECO:0000256" key="4">
    <source>
        <dbReference type="ARBA" id="ARBA00022692"/>
    </source>
</evidence>
<keyword evidence="6 7" id="KW-0472">Membrane</keyword>
<feature type="transmembrane region" description="Helical" evidence="7">
    <location>
        <begin position="64"/>
        <end position="86"/>
    </location>
</feature>
<comment type="caution">
    <text evidence="8">The sequence shown here is derived from an EMBL/GenBank/DDBJ whole genome shotgun (WGS) entry which is preliminary data.</text>
</comment>
<dbReference type="InterPro" id="IPR007140">
    <property type="entry name" value="DUF350"/>
</dbReference>
<evidence type="ECO:0000313" key="8">
    <source>
        <dbReference type="EMBL" id="RFU37803.1"/>
    </source>
</evidence>
<proteinExistence type="inferred from homology"/>
<evidence type="ECO:0000256" key="6">
    <source>
        <dbReference type="ARBA" id="ARBA00023136"/>
    </source>
</evidence>
<feature type="transmembrane region" description="Helical" evidence="7">
    <location>
        <begin position="20"/>
        <end position="43"/>
    </location>
</feature>
<dbReference type="RefSeq" id="WP_117360623.1">
    <property type="nucleotide sequence ID" value="NZ_QURH01000918.1"/>
</dbReference>
<organism evidence="8 9">
    <name type="scientific">Actinomadura logoneensis</name>
    <dbReference type="NCBI Taxonomy" id="2293572"/>
    <lineage>
        <taxon>Bacteria</taxon>
        <taxon>Bacillati</taxon>
        <taxon>Actinomycetota</taxon>
        <taxon>Actinomycetes</taxon>
        <taxon>Streptosporangiales</taxon>
        <taxon>Thermomonosporaceae</taxon>
        <taxon>Actinomadura</taxon>
    </lineage>
</organism>
<dbReference type="GO" id="GO:0005886">
    <property type="term" value="C:plasma membrane"/>
    <property type="evidence" value="ECO:0007669"/>
    <property type="project" value="UniProtKB-SubCell"/>
</dbReference>